<dbReference type="STRING" id="415015.SAMN05660462_01862"/>
<dbReference type="Pfam" id="PF01177">
    <property type="entry name" value="Asp_Glu_race"/>
    <property type="match status" value="1"/>
</dbReference>
<dbReference type="RefSeq" id="WP_091730237.1">
    <property type="nucleotide sequence ID" value="NZ_FNQE01000019.1"/>
</dbReference>
<gene>
    <name evidence="3" type="ORF">SAMN05660462_01862</name>
</gene>
<evidence type="ECO:0000256" key="2">
    <source>
        <dbReference type="ARBA" id="ARBA00023235"/>
    </source>
</evidence>
<dbReference type="NCBIfam" id="TIGR00035">
    <property type="entry name" value="asp_race"/>
    <property type="match status" value="1"/>
</dbReference>
<dbReference type="InterPro" id="IPR004380">
    <property type="entry name" value="Asp_race"/>
</dbReference>
<name>A0A1H3Q9T6_9FIRM</name>
<dbReference type="Gene3D" id="3.40.50.1860">
    <property type="match status" value="2"/>
</dbReference>
<dbReference type="Proteomes" id="UP000198625">
    <property type="component" value="Unassembled WGS sequence"/>
</dbReference>
<reference evidence="3 4" key="1">
    <citation type="submission" date="2016-10" db="EMBL/GenBank/DDBJ databases">
        <authorList>
            <person name="de Groot N.N."/>
        </authorList>
    </citation>
    <scope>NUCLEOTIDE SEQUENCE [LARGE SCALE GENOMIC DNA]</scope>
    <source>
        <strain evidence="3 4">DSM 21650</strain>
    </source>
</reference>
<dbReference type="GO" id="GO:0047661">
    <property type="term" value="F:amino-acid racemase activity"/>
    <property type="evidence" value="ECO:0007669"/>
    <property type="project" value="InterPro"/>
</dbReference>
<dbReference type="AlphaFoldDB" id="A0A1H3Q9T6"/>
<evidence type="ECO:0000313" key="4">
    <source>
        <dbReference type="Proteomes" id="UP000198625"/>
    </source>
</evidence>
<evidence type="ECO:0000256" key="1">
    <source>
        <dbReference type="ARBA" id="ARBA00007847"/>
    </source>
</evidence>
<accession>A0A1H3Q9T6</accession>
<protein>
    <submittedName>
        <fullName evidence="3">Aspartate racemase</fullName>
    </submittedName>
</protein>
<dbReference type="EMBL" id="FNQE01000019">
    <property type="protein sequence ID" value="SDZ10304.1"/>
    <property type="molecule type" value="Genomic_DNA"/>
</dbReference>
<keyword evidence="4" id="KW-1185">Reference proteome</keyword>
<evidence type="ECO:0000313" key="3">
    <source>
        <dbReference type="EMBL" id="SDZ10304.1"/>
    </source>
</evidence>
<proteinExistence type="inferred from homology"/>
<dbReference type="SUPFAM" id="SSF53681">
    <property type="entry name" value="Aspartate/glutamate racemase"/>
    <property type="match status" value="2"/>
</dbReference>
<dbReference type="InterPro" id="IPR015942">
    <property type="entry name" value="Asp/Glu/hydantoin_racemase"/>
</dbReference>
<keyword evidence="2" id="KW-0413">Isomerase</keyword>
<dbReference type="OrthoDB" id="9803739at2"/>
<dbReference type="PANTHER" id="PTHR21198:SF7">
    <property type="entry name" value="ASPARTATE-GLUTAMATE RACEMASE FAMILY"/>
    <property type="match status" value="1"/>
</dbReference>
<sequence>MKEKIIGILGGMGPDATCVLFQRIISLTNAKSDNEHIRIIIDNNPKIPDRTSAILKGTNSPVPELIKTAVNLENAGVDFVIIPCITSHYFFDDIQKEISVPILNALQITKEHIDKEHKSINKIGVIATSGTIKTNLFQKMLENKDIIIPTDEEQEELVMKVIYGEEGVKAGNRSGKIKTYLSEIVHRLKERGAEAIISGCTEISIVLDQADIDIPLIDPLTLMAKKSVSAVKDSI</sequence>
<dbReference type="InterPro" id="IPR001920">
    <property type="entry name" value="Asp/Glu_race"/>
</dbReference>
<comment type="similarity">
    <text evidence="1">Belongs to the aspartate/glutamate racemases family.</text>
</comment>
<organism evidence="3 4">
    <name type="scientific">Proteiniborus ethanoligenes</name>
    <dbReference type="NCBI Taxonomy" id="415015"/>
    <lineage>
        <taxon>Bacteria</taxon>
        <taxon>Bacillati</taxon>
        <taxon>Bacillota</taxon>
        <taxon>Clostridia</taxon>
        <taxon>Eubacteriales</taxon>
        <taxon>Proteiniborus</taxon>
    </lineage>
</organism>
<dbReference type="PANTHER" id="PTHR21198">
    <property type="entry name" value="GLUTAMATE RACEMASE"/>
    <property type="match status" value="1"/>
</dbReference>